<feature type="binding site" evidence="2">
    <location>
        <position position="141"/>
    </location>
    <ligand>
        <name>ATP</name>
        <dbReference type="ChEBI" id="CHEBI:30616"/>
    </ligand>
</feature>
<comment type="subcellular location">
    <subcellularLocation>
        <location evidence="2">Cytoplasm</location>
    </subcellularLocation>
</comment>
<dbReference type="RefSeq" id="WP_163051402.1">
    <property type="nucleotide sequence ID" value="NZ_AP019695.1"/>
</dbReference>
<gene>
    <name evidence="2" type="primary">tmcAL</name>
    <name evidence="3" type="ORF">Aargi30884_04090</name>
</gene>
<name>A0A6N4TED1_9FIRM</name>
<comment type="similarity">
    <text evidence="2">Belongs to the TmcAL family.</text>
</comment>
<dbReference type="InterPro" id="IPR014729">
    <property type="entry name" value="Rossmann-like_a/b/a_fold"/>
</dbReference>
<dbReference type="GO" id="GO:0006400">
    <property type="term" value="P:tRNA modification"/>
    <property type="evidence" value="ECO:0007669"/>
    <property type="project" value="UniProtKB-UniRule"/>
</dbReference>
<dbReference type="HAMAP" id="MF_01539">
    <property type="entry name" value="TmcAL"/>
    <property type="match status" value="1"/>
</dbReference>
<dbReference type="Proteomes" id="UP000464754">
    <property type="component" value="Chromosome"/>
</dbReference>
<dbReference type="PANTHER" id="PTHR37825:SF1">
    <property type="entry name" value="TRNA(MET) CYTIDINE ACETATE LIGASE"/>
    <property type="match status" value="1"/>
</dbReference>
<dbReference type="PANTHER" id="PTHR37825">
    <property type="entry name" value="TRNA(MET) CYTIDINE ACETATE LIGASE"/>
    <property type="match status" value="1"/>
</dbReference>
<reference evidence="4" key="1">
    <citation type="submission" date="2019-05" db="EMBL/GenBank/DDBJ databases">
        <title>Complete genome sequencing of Absiella argi strain JCM 30884.</title>
        <authorList>
            <person name="Sakamoto M."/>
            <person name="Murakami T."/>
            <person name="Mori H."/>
        </authorList>
    </citation>
    <scope>NUCLEOTIDE SEQUENCE [LARGE SCALE GENOMIC DNA]</scope>
    <source>
        <strain evidence="4">JCM 30884</strain>
    </source>
</reference>
<evidence type="ECO:0000256" key="2">
    <source>
        <dbReference type="HAMAP-Rule" id="MF_01539"/>
    </source>
</evidence>
<organism evidence="3 4">
    <name type="scientific">Amedibacterium intestinale</name>
    <dbReference type="NCBI Taxonomy" id="2583452"/>
    <lineage>
        <taxon>Bacteria</taxon>
        <taxon>Bacillati</taxon>
        <taxon>Bacillota</taxon>
        <taxon>Erysipelotrichia</taxon>
        <taxon>Erysipelotrichales</taxon>
        <taxon>Erysipelotrichaceae</taxon>
        <taxon>Amedibacterium</taxon>
    </lineage>
</organism>
<dbReference type="KEGG" id="aarg:Aargi30884_04090"/>
<dbReference type="GO" id="GO:0000049">
    <property type="term" value="F:tRNA binding"/>
    <property type="evidence" value="ECO:0007669"/>
    <property type="project" value="UniProtKB-KW"/>
</dbReference>
<comment type="caution">
    <text evidence="2">Lacks conserved residue(s) required for the propagation of feature annotation.</text>
</comment>
<accession>A0A6N4TED1</accession>
<dbReference type="GO" id="GO:0005524">
    <property type="term" value="F:ATP binding"/>
    <property type="evidence" value="ECO:0007669"/>
    <property type="project" value="UniProtKB-KW"/>
</dbReference>
<dbReference type="GO" id="GO:0005737">
    <property type="term" value="C:cytoplasm"/>
    <property type="evidence" value="ECO:0007669"/>
    <property type="project" value="UniProtKB-SubCell"/>
</dbReference>
<keyword evidence="2" id="KW-0694">RNA-binding</keyword>
<evidence type="ECO:0000313" key="4">
    <source>
        <dbReference type="Proteomes" id="UP000464754"/>
    </source>
</evidence>
<keyword evidence="4" id="KW-1185">Reference proteome</keyword>
<feature type="binding site" evidence="2">
    <location>
        <position position="164"/>
    </location>
    <ligand>
        <name>ATP</name>
        <dbReference type="ChEBI" id="CHEBI:30616"/>
    </ligand>
</feature>
<dbReference type="GO" id="GO:0016879">
    <property type="term" value="F:ligase activity, forming carbon-nitrogen bonds"/>
    <property type="evidence" value="ECO:0007669"/>
    <property type="project" value="UniProtKB-UniRule"/>
</dbReference>
<keyword evidence="2" id="KW-0436">Ligase</keyword>
<dbReference type="SUPFAM" id="SSF52374">
    <property type="entry name" value="Nucleotidylyl transferase"/>
    <property type="match status" value="1"/>
</dbReference>
<dbReference type="AlphaFoldDB" id="A0A6N4TED1"/>
<sequence>MKICGIVTEYNPFHNGHLYHIKKAKEISECDILIAVMSGNFVQRGEPAIADKWLRTKYALENGVDIVIELPYPFALQSADGFAKGAIRSLQLAGVDCIVFGSETNDITKLQTIAKEAFQPKTKDFSMAKNFSMTFDTLSSNDILGISYLKALQNTNIIPYTIKRTNQYHDTDLAQSIASATAIRKGVFNNKDISHATVMANELNKQHAFSLYYPLIQTLLTTLSPSYLSTIFLMDEGIENLFIKKAVQYDTLDDFIDSCTSKKYTKSRIQRTLIHLMTQTTKMEIDNLSNLNHVRVLGFNEKGKTHLSSLRKKDVQIASCFKQIPQAFRQIELRACHAYAYPLNGLNRKKELSKEMQPPIYIP</sequence>
<dbReference type="Pfam" id="PF05636">
    <property type="entry name" value="HIGH_NTase1"/>
    <property type="match status" value="1"/>
</dbReference>
<feature type="binding site" evidence="2">
    <location>
        <position position="101"/>
    </location>
    <ligand>
        <name>ATP</name>
        <dbReference type="ChEBI" id="CHEBI:30616"/>
    </ligand>
</feature>
<dbReference type="Gene3D" id="3.40.50.620">
    <property type="entry name" value="HUPs"/>
    <property type="match status" value="1"/>
</dbReference>
<proteinExistence type="inferred from homology"/>
<comment type="catalytic activity">
    <reaction evidence="2">
        <text>cytidine(34) in elongator tRNA(Met) + acetate + ATP = N(4)-acetylcytidine(34) in elongator tRNA(Met) + AMP + diphosphate</text>
        <dbReference type="Rhea" id="RHEA:58144"/>
        <dbReference type="Rhea" id="RHEA-COMP:10693"/>
        <dbReference type="Rhea" id="RHEA-COMP:10694"/>
        <dbReference type="ChEBI" id="CHEBI:30089"/>
        <dbReference type="ChEBI" id="CHEBI:30616"/>
        <dbReference type="ChEBI" id="CHEBI:33019"/>
        <dbReference type="ChEBI" id="CHEBI:74900"/>
        <dbReference type="ChEBI" id="CHEBI:82748"/>
        <dbReference type="ChEBI" id="CHEBI:456215"/>
    </reaction>
</comment>
<dbReference type="InterPro" id="IPR008513">
    <property type="entry name" value="tRNA(Met)_cyd_acetate_ligase"/>
</dbReference>
<dbReference type="EC" id="6.3.4.-" evidence="2"/>
<keyword evidence="2" id="KW-0067">ATP-binding</keyword>
<dbReference type="EMBL" id="AP019695">
    <property type="protein sequence ID" value="BBK21506.1"/>
    <property type="molecule type" value="Genomic_DNA"/>
</dbReference>
<comment type="function">
    <text evidence="2">Catalyzes the formation of N(4)-acetylcytidine (ac(4)C) at the wobble position of elongator tRNA(Met), using acetate and ATP as substrates. First activates an acetate ion to form acetyladenylate (Ac-AMP) and then transfers the acetyl group to tRNA to form ac(4)C34.</text>
</comment>
<keyword evidence="2" id="KW-0963">Cytoplasm</keyword>
<keyword evidence="2" id="KW-0547">Nucleotide-binding</keyword>
<feature type="binding site" evidence="2">
    <location>
        <begin position="7"/>
        <end position="20"/>
    </location>
    <ligand>
        <name>ATP</name>
        <dbReference type="ChEBI" id="CHEBI:30616"/>
    </ligand>
</feature>
<keyword evidence="2" id="KW-0820">tRNA-binding</keyword>
<evidence type="ECO:0000256" key="1">
    <source>
        <dbReference type="ARBA" id="ARBA00022694"/>
    </source>
</evidence>
<evidence type="ECO:0000313" key="3">
    <source>
        <dbReference type="EMBL" id="BBK21506.1"/>
    </source>
</evidence>
<keyword evidence="1 2" id="KW-0819">tRNA processing</keyword>
<protein>
    <recommendedName>
        <fullName evidence="2">tRNA(Met) cytidine acetate ligase</fullName>
        <ecNumber evidence="2">6.3.4.-</ecNumber>
    </recommendedName>
</protein>